<dbReference type="Pfam" id="PF04858">
    <property type="entry name" value="TH1"/>
    <property type="match status" value="1"/>
</dbReference>
<keyword evidence="6" id="KW-0539">Nucleus</keyword>
<dbReference type="GO" id="GO:0032021">
    <property type="term" value="C:NELF complex"/>
    <property type="evidence" value="ECO:0007669"/>
    <property type="project" value="TreeGrafter"/>
</dbReference>
<evidence type="ECO:0000256" key="2">
    <source>
        <dbReference type="ARBA" id="ARBA00005726"/>
    </source>
</evidence>
<dbReference type="PANTHER" id="PTHR12144">
    <property type="entry name" value="NEGATIVE ELONGATION FACTOR D"/>
    <property type="match status" value="1"/>
</dbReference>
<dbReference type="EMBL" id="JANBPY010002205">
    <property type="protein sequence ID" value="KAJ1956042.1"/>
    <property type="molecule type" value="Genomic_DNA"/>
</dbReference>
<evidence type="ECO:0008006" key="10">
    <source>
        <dbReference type="Google" id="ProtNLM"/>
    </source>
</evidence>
<dbReference type="PANTHER" id="PTHR12144:SF0">
    <property type="entry name" value="NEGATIVE ELONGATION FACTOR C_D"/>
    <property type="match status" value="1"/>
</dbReference>
<reference evidence="8" key="1">
    <citation type="submission" date="2022-07" db="EMBL/GenBank/DDBJ databases">
        <title>Phylogenomic reconstructions and comparative analyses of Kickxellomycotina fungi.</title>
        <authorList>
            <person name="Reynolds N.K."/>
            <person name="Stajich J.E."/>
            <person name="Barry K."/>
            <person name="Grigoriev I.V."/>
            <person name="Crous P."/>
            <person name="Smith M.E."/>
        </authorList>
    </citation>
    <scope>NUCLEOTIDE SEQUENCE</scope>
    <source>
        <strain evidence="8">RSA 1196</strain>
    </source>
</reference>
<name>A0A9W8AMX0_9FUNG</name>
<comment type="caution">
    <text evidence="8">The sequence shown here is derived from an EMBL/GenBank/DDBJ whole genome shotgun (WGS) entry which is preliminary data.</text>
</comment>
<dbReference type="AlphaFoldDB" id="A0A9W8AMX0"/>
<evidence type="ECO:0000256" key="1">
    <source>
        <dbReference type="ARBA" id="ARBA00004123"/>
    </source>
</evidence>
<protein>
    <recommendedName>
        <fullName evidence="10">TH1 protein</fullName>
    </recommendedName>
</protein>
<proteinExistence type="inferred from homology"/>
<evidence type="ECO:0000313" key="9">
    <source>
        <dbReference type="Proteomes" id="UP001150925"/>
    </source>
</evidence>
<accession>A0A9W8AMX0</accession>
<evidence type="ECO:0000256" key="3">
    <source>
        <dbReference type="ARBA" id="ARBA00022491"/>
    </source>
</evidence>
<keyword evidence="3" id="KW-0678">Repressor</keyword>
<dbReference type="Proteomes" id="UP001150925">
    <property type="component" value="Unassembled WGS sequence"/>
</dbReference>
<gene>
    <name evidence="8" type="ORF">IWQ62_005398</name>
</gene>
<keyword evidence="4" id="KW-0805">Transcription regulation</keyword>
<comment type="subcellular location">
    <subcellularLocation>
        <location evidence="1">Nucleus</location>
    </subcellularLocation>
</comment>
<sequence>MADPKKIERMERARTKLAAPDSIFEPEVYPSVVEFLRSGGTPLDVVAALSDNFVGYSSMCNLVADDWCSIVGIDGKEIMRNTIKTLIVQRFDPDQIDRELMPLESPPEWLTTLIGDPFWRILFYELSESHTKCQFINYAIQVISDAGYQAEITSVASASTHFNVFKNVLLDAIQNLKVTDETSFGEHFAQLEKISTQDEHTYLYSQALLKQLITDDPVGWYPLRRVAEELERTMVRKYSRPQLLTHLNLVLAGIPVHGSDVASAITALKQRGALSPGDVVGLYKAYRSPYPPSVEHLRDPQVIEYFLQAVFQPPSDSGQSTGSSKLRPEIREKYLWLLALAVSGTGSTTGTRSDPSATQDTSQGRDTPNSETTSSLTTDDTFELLQALDKLLPAKPTAGDIARVTGEVLEKYIDIPVLAAALIIWIRHVLRDDGHHFYVTYFRVTEVPYPHLLLEEIAFRHPLLRPKVFHAFQEAFMTRNDTLGPELITALQKSVLDRLLYLMQLGFSMPVLRYIKRSQDNIDESLTVHFVCKVLEMIATPYAPAVIAIFLEILEPVLKAVIDNHEHHLAVSRLVDELTEEPETVLLNAENLSTSSQAVLRRIHDELPGNTAF</sequence>
<dbReference type="GO" id="GO:0034244">
    <property type="term" value="P:negative regulation of transcription elongation by RNA polymerase II"/>
    <property type="evidence" value="ECO:0007669"/>
    <property type="project" value="TreeGrafter"/>
</dbReference>
<keyword evidence="5" id="KW-0804">Transcription</keyword>
<dbReference type="GO" id="GO:0003723">
    <property type="term" value="F:RNA binding"/>
    <property type="evidence" value="ECO:0007669"/>
    <property type="project" value="TreeGrafter"/>
</dbReference>
<keyword evidence="9" id="KW-1185">Reference proteome</keyword>
<evidence type="ECO:0000256" key="4">
    <source>
        <dbReference type="ARBA" id="ARBA00023015"/>
    </source>
</evidence>
<feature type="region of interest" description="Disordered" evidence="7">
    <location>
        <begin position="345"/>
        <end position="376"/>
    </location>
</feature>
<organism evidence="8 9">
    <name type="scientific">Dispira parvispora</name>
    <dbReference type="NCBI Taxonomy" id="1520584"/>
    <lineage>
        <taxon>Eukaryota</taxon>
        <taxon>Fungi</taxon>
        <taxon>Fungi incertae sedis</taxon>
        <taxon>Zoopagomycota</taxon>
        <taxon>Kickxellomycotina</taxon>
        <taxon>Dimargaritomycetes</taxon>
        <taxon>Dimargaritales</taxon>
        <taxon>Dimargaritaceae</taxon>
        <taxon>Dispira</taxon>
    </lineage>
</organism>
<feature type="compositionally biased region" description="Polar residues" evidence="7">
    <location>
        <begin position="354"/>
        <end position="369"/>
    </location>
</feature>
<comment type="similarity">
    <text evidence="2">Belongs to the NELF-D family.</text>
</comment>
<evidence type="ECO:0000256" key="5">
    <source>
        <dbReference type="ARBA" id="ARBA00023163"/>
    </source>
</evidence>
<evidence type="ECO:0000256" key="6">
    <source>
        <dbReference type="ARBA" id="ARBA00023242"/>
    </source>
</evidence>
<feature type="non-terminal residue" evidence="8">
    <location>
        <position position="613"/>
    </location>
</feature>
<evidence type="ECO:0000256" key="7">
    <source>
        <dbReference type="SAM" id="MobiDB-lite"/>
    </source>
</evidence>
<dbReference type="OrthoDB" id="511287at2759"/>
<evidence type="ECO:0000313" key="8">
    <source>
        <dbReference type="EMBL" id="KAJ1956042.1"/>
    </source>
</evidence>
<dbReference type="InterPro" id="IPR006942">
    <property type="entry name" value="TH1"/>
</dbReference>